<protein>
    <recommendedName>
        <fullName evidence="3">Neutral/alkaline ceramidase-like enzyme</fullName>
    </recommendedName>
</protein>
<organism evidence="1 2">
    <name type="scientific">Mucilaginibacter boryungensis</name>
    <dbReference type="NCBI Taxonomy" id="768480"/>
    <lineage>
        <taxon>Bacteria</taxon>
        <taxon>Pseudomonadati</taxon>
        <taxon>Bacteroidota</taxon>
        <taxon>Sphingobacteriia</taxon>
        <taxon>Sphingobacteriales</taxon>
        <taxon>Sphingobacteriaceae</taxon>
        <taxon>Mucilaginibacter</taxon>
    </lineage>
</organism>
<evidence type="ECO:0008006" key="3">
    <source>
        <dbReference type="Google" id="ProtNLM"/>
    </source>
</evidence>
<dbReference type="Proteomes" id="UP000632774">
    <property type="component" value="Unassembled WGS sequence"/>
</dbReference>
<name>A0ABR9XFG4_9SPHI</name>
<evidence type="ECO:0000313" key="2">
    <source>
        <dbReference type="Proteomes" id="UP000632774"/>
    </source>
</evidence>
<dbReference type="RefSeq" id="WP_194105139.1">
    <property type="nucleotide sequence ID" value="NZ_JADFFM010000001.1"/>
</dbReference>
<sequence length="408" mass="44278">MDQLQLQAGAAVADITPPLEVGLLTSSVKGLYEPFESIRLPLKARILVLQSGDELVAIVALDLLAINDTSVGGWTIFKQSLSDTIPADKIIICCTHTHSAPESSAMSGLYLTKSYKIWLDDMKQRIKTAINEAIVRLKPSSLSISTDTLNGYSMQRRIKTPTGIIMSDAIQPIAPELLDLPPVDRRVKTLHFKDDSGCGIATVVQAVCHPVHEMCIPKISPEFPGEMCIALEKTAQNGVALFLNGAAGNTNPPTVSCGAEYARKHGIALAETAQKQEGRVEIDITEFKFIHNELQLPARKEAGITNMDDAIGRLSVICIGVLAIVFLPGEVFIETAFEIEENSPFEHTVIAGFGENNIGYLPTQAAFNEGGYEVGPGKWSFLKPGTDQLLAKEATRLLKELYYTTINS</sequence>
<comment type="caution">
    <text evidence="1">The sequence shown here is derived from an EMBL/GenBank/DDBJ whole genome shotgun (WGS) entry which is preliminary data.</text>
</comment>
<dbReference type="EMBL" id="JADFFM010000001">
    <property type="protein sequence ID" value="MBE9665749.1"/>
    <property type="molecule type" value="Genomic_DNA"/>
</dbReference>
<keyword evidence="2" id="KW-1185">Reference proteome</keyword>
<proteinExistence type="predicted"/>
<gene>
    <name evidence="1" type="ORF">IRJ18_05205</name>
</gene>
<accession>A0ABR9XFG4</accession>
<reference evidence="1 2" key="1">
    <citation type="submission" date="2020-10" db="EMBL/GenBank/DDBJ databases">
        <title>Mucilaginibacter mali sp. nov., isolated from rhizosphere soil of apple orchard.</title>
        <authorList>
            <person name="Lee J.-S."/>
            <person name="Kim H.S."/>
            <person name="Kim J.-S."/>
        </authorList>
    </citation>
    <scope>NUCLEOTIDE SEQUENCE [LARGE SCALE GENOMIC DNA]</scope>
    <source>
        <strain evidence="1 2">KCTC 23157</strain>
    </source>
</reference>
<evidence type="ECO:0000313" key="1">
    <source>
        <dbReference type="EMBL" id="MBE9665749.1"/>
    </source>
</evidence>